<feature type="domain" description="SsuA/THI5-like" evidence="2">
    <location>
        <begin position="38"/>
        <end position="253"/>
    </location>
</feature>
<feature type="signal peptide" evidence="1">
    <location>
        <begin position="1"/>
        <end position="23"/>
    </location>
</feature>
<dbReference type="Gene3D" id="3.40.190.10">
    <property type="entry name" value="Periplasmic binding protein-like II"/>
    <property type="match status" value="2"/>
</dbReference>
<dbReference type="AlphaFoldDB" id="A0AAN1RZ49"/>
<protein>
    <recommendedName>
        <fullName evidence="2">SsuA/THI5-like domain-containing protein</fullName>
    </recommendedName>
</protein>
<gene>
    <name evidence="3" type="ORF">CS347_19785</name>
</gene>
<name>A0AAN1RZ49_9BORD</name>
<organism evidence="3 4">
    <name type="scientific">Bordetella hinzii</name>
    <dbReference type="NCBI Taxonomy" id="103855"/>
    <lineage>
        <taxon>Bacteria</taxon>
        <taxon>Pseudomonadati</taxon>
        <taxon>Pseudomonadota</taxon>
        <taxon>Betaproteobacteria</taxon>
        <taxon>Burkholderiales</taxon>
        <taxon>Alcaligenaceae</taxon>
        <taxon>Bordetella</taxon>
    </lineage>
</organism>
<dbReference type="InterPro" id="IPR027939">
    <property type="entry name" value="NMT1/THI5"/>
</dbReference>
<evidence type="ECO:0000256" key="1">
    <source>
        <dbReference type="SAM" id="SignalP"/>
    </source>
</evidence>
<dbReference type="PANTHER" id="PTHR31528:SF15">
    <property type="entry name" value="RIBOFLAVIN-BINDING PROTEIN RIBY"/>
    <property type="match status" value="1"/>
</dbReference>
<accession>A0AAN1RZ49</accession>
<keyword evidence="1" id="KW-0732">Signal</keyword>
<dbReference type="RefSeq" id="WP_029580831.1">
    <property type="nucleotide sequence ID" value="NZ_CP012076.1"/>
</dbReference>
<evidence type="ECO:0000313" key="4">
    <source>
        <dbReference type="Proteomes" id="UP000282741"/>
    </source>
</evidence>
<dbReference type="GO" id="GO:0009228">
    <property type="term" value="P:thiamine biosynthetic process"/>
    <property type="evidence" value="ECO:0007669"/>
    <property type="project" value="InterPro"/>
</dbReference>
<dbReference type="KEGG" id="bhz:ACR54_02252"/>
<sequence length="337" mass="36224">MMKRWKSGILAGVLALAAGAAQAKDTVSVQLDWVVRGNHAPFFVAKDKGYFDQQGITVQAIRKGTGSTDALRLVANGNADFGFSDLPTLMVGRTQGVANTALVAVNQKTPLAIISVKKHFDLTNAQQLKGANIGVHPAGSTYIFLKAALAKNGLSLSDIKQSTVSPPYENFLLLNRVNAVPGYIDAEVPELEHKAGGPGSLSVLHGADLGIQSYGSGMFTSDKTIAERPDLVRRFVTAYMKAFADVIANPEAAADVLIKNNPEYKDKKAMLVAQLQADLDFTFFSEHTKAHGLGWIDAGLWKSTAALYKEQGALAPTFDDSKGFDMKFLEQAQPLKR</sequence>
<evidence type="ECO:0000313" key="3">
    <source>
        <dbReference type="EMBL" id="AZW18841.1"/>
    </source>
</evidence>
<dbReference type="GeneID" id="92993650"/>
<evidence type="ECO:0000259" key="2">
    <source>
        <dbReference type="Pfam" id="PF09084"/>
    </source>
</evidence>
<feature type="chain" id="PRO_5042844419" description="SsuA/THI5-like domain-containing protein" evidence="1">
    <location>
        <begin position="24"/>
        <end position="337"/>
    </location>
</feature>
<dbReference type="InterPro" id="IPR015168">
    <property type="entry name" value="SsuA/THI5"/>
</dbReference>
<dbReference type="PANTHER" id="PTHR31528">
    <property type="entry name" value="4-AMINO-5-HYDROXYMETHYL-2-METHYLPYRIMIDINE PHOSPHATE SYNTHASE THI11-RELATED"/>
    <property type="match status" value="1"/>
</dbReference>
<dbReference type="Pfam" id="PF09084">
    <property type="entry name" value="NMT1"/>
    <property type="match status" value="1"/>
</dbReference>
<reference evidence="4" key="1">
    <citation type="submission" date="2017-10" db="EMBL/GenBank/DDBJ databases">
        <title>Whole genome sequencing of various Bordetella species.</title>
        <authorList>
            <person name="Weigand M.R."/>
            <person name="Loparev V."/>
            <person name="Peng Y."/>
            <person name="Bowden K.E."/>
            <person name="Tondella M.L."/>
            <person name="Williams M.M."/>
        </authorList>
    </citation>
    <scope>NUCLEOTIDE SEQUENCE [LARGE SCALE GENOMIC DNA]</scope>
    <source>
        <strain evidence="4">H720</strain>
    </source>
</reference>
<dbReference type="EMBL" id="CP024172">
    <property type="protein sequence ID" value="AZW18841.1"/>
    <property type="molecule type" value="Genomic_DNA"/>
</dbReference>
<proteinExistence type="predicted"/>
<dbReference type="Proteomes" id="UP000282741">
    <property type="component" value="Chromosome"/>
</dbReference>
<dbReference type="SUPFAM" id="SSF53850">
    <property type="entry name" value="Periplasmic binding protein-like II"/>
    <property type="match status" value="1"/>
</dbReference>